<accession>A0A251X5T9</accession>
<keyword evidence="5" id="KW-0677">Repeat</keyword>
<evidence type="ECO:0000256" key="6">
    <source>
        <dbReference type="ARBA" id="ARBA00022989"/>
    </source>
</evidence>
<gene>
    <name evidence="10" type="ORF">TPSD3_14360</name>
</gene>
<evidence type="ECO:0000256" key="2">
    <source>
        <dbReference type="ARBA" id="ARBA00022614"/>
    </source>
</evidence>
<dbReference type="InterPro" id="IPR003961">
    <property type="entry name" value="FN3_dom"/>
</dbReference>
<evidence type="ECO:0000259" key="9">
    <source>
        <dbReference type="PROSITE" id="PS50853"/>
    </source>
</evidence>
<dbReference type="EMBL" id="MSLT01000023">
    <property type="protein sequence ID" value="OUD12297.1"/>
    <property type="molecule type" value="Genomic_DNA"/>
</dbReference>
<feature type="compositionally biased region" description="Low complexity" evidence="8">
    <location>
        <begin position="1937"/>
        <end position="2016"/>
    </location>
</feature>
<dbReference type="Gene3D" id="3.80.10.10">
    <property type="entry name" value="Ribonuclease Inhibitor"/>
    <property type="match status" value="2"/>
</dbReference>
<dbReference type="RefSeq" id="WP_086489245.1">
    <property type="nucleotide sequence ID" value="NZ_MSLT01000023.1"/>
</dbReference>
<evidence type="ECO:0000256" key="7">
    <source>
        <dbReference type="ARBA" id="ARBA00023136"/>
    </source>
</evidence>
<dbReference type="InterPro" id="IPR032675">
    <property type="entry name" value="LRR_dom_sf"/>
</dbReference>
<keyword evidence="4" id="KW-0732">Signal</keyword>
<keyword evidence="11" id="KW-1185">Reference proteome</keyword>
<dbReference type="Pfam" id="PF18676">
    <property type="entry name" value="MBG_2"/>
    <property type="match status" value="1"/>
</dbReference>
<evidence type="ECO:0000313" key="10">
    <source>
        <dbReference type="EMBL" id="OUD12297.1"/>
    </source>
</evidence>
<evidence type="ECO:0000313" key="11">
    <source>
        <dbReference type="Proteomes" id="UP000194798"/>
    </source>
</evidence>
<keyword evidence="2" id="KW-0433">Leucine-rich repeat</keyword>
<comment type="caution">
    <text evidence="10">The sequence shown here is derived from an EMBL/GenBank/DDBJ whole genome shotgun (WGS) entry which is preliminary data.</text>
</comment>
<feature type="region of interest" description="Disordered" evidence="8">
    <location>
        <begin position="1912"/>
        <end position="2033"/>
    </location>
</feature>
<dbReference type="InterPro" id="IPR001611">
    <property type="entry name" value="Leu-rich_rpt"/>
</dbReference>
<dbReference type="InterPro" id="IPR013783">
    <property type="entry name" value="Ig-like_fold"/>
</dbReference>
<organism evidence="10 11">
    <name type="scientific">Thioflexithrix psekupsensis</name>
    <dbReference type="NCBI Taxonomy" id="1570016"/>
    <lineage>
        <taxon>Bacteria</taxon>
        <taxon>Pseudomonadati</taxon>
        <taxon>Pseudomonadota</taxon>
        <taxon>Gammaproteobacteria</taxon>
        <taxon>Thiotrichales</taxon>
        <taxon>Thioflexithrix</taxon>
    </lineage>
</organism>
<dbReference type="Gene3D" id="3.30.210.10">
    <property type="entry name" value="DNA polymerase, thumb domain"/>
    <property type="match status" value="1"/>
</dbReference>
<dbReference type="PANTHER" id="PTHR47988">
    <property type="entry name" value="SOMATIC EMBRYOGENESIS RECEPTOR KINASE 1"/>
    <property type="match status" value="1"/>
</dbReference>
<protein>
    <recommendedName>
        <fullName evidence="9">Fibronectin type-III domain-containing protein</fullName>
    </recommendedName>
</protein>
<evidence type="ECO:0000256" key="8">
    <source>
        <dbReference type="SAM" id="MobiDB-lite"/>
    </source>
</evidence>
<sequence length="2386" mass="248282">MTSHLKNSTARFTRWLSSGSGRHFVPLRSQQRANWLGLTAVLWLSLWTSQAYALSCSAGGTKEGSLPGGGSVCYCDLNFQGKDYTQAVSPVGMGIPESSEAAEIGGELAGIALDEGLGGGSAFLSYGTMVYGGSKSGGSIKYRDAVNTKICSDASCNSYITPSQYKSGVRYYFQNTSAGGGKQVFSCEWYGSAWLGQYYFKNARMDVPGVVDIMSPSIQYRYYARYTAQNASGAIVPNQVTATDAIDANPVVTCTPALTSYLPVGKNTISCTAKDASNNVSGTVSFVTEVLKANQWVTFYPINNIELGESAPALNVSLSSSLTPVYSASGPCSVNSSGVVSVSGTGNCAITATHPGNGYFNEASDGTQRFDINPARTVQTITFDTVPEKTADDPSFTLGVTGGGSGNPVKLTTRLSPNVCFVALPNTLYVFGAGTCKVEAFQDGNASFKPASAMLEFEVKKAVVSLSLAEVGEKAYGNPAFRVRATSSVPPYLLNYSTTGVCSNSGNLITLTGVGTCTVTVAVAATSAYDATSATLDISVLKGNQLINFPALDRASVSNAQLTLASTGGTSGEPIVYSATGTCSVSGDVVTFTEGLCEVTANQAGNTNYNAAAPVSRSLVFAKANQTINFPAISSSSISGGQFPVSATGGASGNPVTYSAAGCSISGTTVTITPGTLCNVTASQAGNVDYNAAADVTQSIQISASGAIVTNCNSTAVTGVPVGDCQALLALYNSTGGANWTTKTNWNTNSAVSTWYTVQVYNGRVSSLYLNSNNLSGTLPSELGNLTGLIQLGLMDNNLTGTIPPELGQLPSLGYVYLRGNKLSGEIPSQLGNLSALSDLSLDGNQLSGQIPVALANLSQLRTLSLANNKLNGAIPSQLGNAPLLSSLNLSNNQLSGAIPVELSQLNLSELLLSNNRLTGTIPDLSKIPLPYFPGMPPNLSLGYNALTDETSGTATARQADWRDTQTAPPTGITANVLSATSIALSWTPMLYQSDSGYYQVQYATTAGGPYDLAGVTADKTATGYTVNGLKPGTTYYFVVTGYTGDTIDVTSDPSAEISATTTALNHTQTLTFPTLGNLTPNDTQILNASASSGLAVSYSVSGPCSVTGNEVTATGVGTCTVTASQAGNGQYSAATSAERSFEIAKLAQAIDFPFLQETAPGSSQTLTATASSGLTVNYSASGNCTVSGDQVTANDAGMCTVTASQAGDAQYNAASDVVRSFDMSKIAQSITFAALPDISYGQPAPTLSATVTPATLSVEYSASGVCSVTGGVLSVNSAGTCTVTASQPGDTLHAAATPVSHSFTVTPSEGALAFEPIDSPSYANLNFTVTAKRDGATGAITYTSITPETCSVSGNTVNILQAGLCQLTAEQAADVNTPVAQASVEVVINPVALSVWVADASIQEGSPLPAFGATSYEGFVRSETETVLSGTLAFTTTAPTPVIAGSYDINASGLTSPNYTISYLPGKLTVGGIGLMVTEMEDPVVEGQSGVISVKLTGQPGGIATVTLTPDNFVSLGASAAGQPITLSFDANNWDTVQNVTVAPVDDTIPHGTKWSFIKATLNGSYSGVTEMTVRTIIYDNDPGVVIQPYSETLNLIEGGTAGQYTLRLSSIPIQAVTMTLTPDTRLQTDVTTVTFAADETALQMKYIQVTAIDDSVFSNVPALITHSITTGDGVGYTNALAIAPVTVNITDNDPGVVIKPSSISAVEGGATGSYSISLNSAPVSPVTVLLSYDSKQLAVSQSQLIFAADATASTAQTITVTAIDDSIVEGAHSSSIHHSIKIGDGASYLESNTLESVSVAIGDKAVAPPLPPPPSPPPVVEVPAPSNLQISSTVEGNVLVWNAAKDSHGYYIYRSDKKDQVFASTAALTWTDTVRVGITECDRAYTYSVRNMAGGVRSNEVTGTIPCVLEEPKEDITDPDNPTEDSGGVIIPVQPDVTDPNTDATDNTDTTLPNTDATDNTDTPPPNTDATDNTDTPPPNTDATDNTDTPPPNTDGTDNTDNTDNMDNTENPNDATDPEETPDNPHSGDSETELDLSALIRMIPGFENLSVEQLADGELLFTAPDKSVMAAFVILSNERPTNSQTPSFKLSADGSLVLSLSNGVILRTVPGLMPKAPWESVLAALGIKMTGMQSGGNWLFEGHGIGASMWPEWNIQRVADETPLGLSYTPMPCDSGAVSLTFEHDGMKYQQNLHPALADMAMVQTYLQQNAGVQLEPRGQGELGVEGTAIMLYPHWSLVPNAGSGSFNISKDSDKDFSLSYPNGMQQSTCITSPLESSNAESTSRKKAQSAPAVEESKEEPKADYERVMNWAEAYFSEILPAPAEATQWLDPYQARYYPANGTYLGYHTTDGHFYLYQPELYGENPYLVGKLSELLFLAQEAGF</sequence>
<dbReference type="SUPFAM" id="SSF49265">
    <property type="entry name" value="Fibronectin type III"/>
    <property type="match status" value="1"/>
</dbReference>
<comment type="subcellular location">
    <subcellularLocation>
        <location evidence="1">Membrane</location>
    </subcellularLocation>
</comment>
<dbReference type="GO" id="GO:0016020">
    <property type="term" value="C:membrane"/>
    <property type="evidence" value="ECO:0007669"/>
    <property type="project" value="UniProtKB-SubCell"/>
</dbReference>
<dbReference type="Proteomes" id="UP000194798">
    <property type="component" value="Unassembled WGS sequence"/>
</dbReference>
<dbReference type="OrthoDB" id="5927401at2"/>
<keyword evidence="6" id="KW-1133">Transmembrane helix</keyword>
<dbReference type="FunFam" id="3.80.10.10:FF:000041">
    <property type="entry name" value="LRR receptor-like serine/threonine-protein kinase ERECTA"/>
    <property type="match status" value="1"/>
</dbReference>
<dbReference type="SUPFAM" id="SSF52058">
    <property type="entry name" value="L domain-like"/>
    <property type="match status" value="1"/>
</dbReference>
<evidence type="ECO:0000256" key="3">
    <source>
        <dbReference type="ARBA" id="ARBA00022692"/>
    </source>
</evidence>
<dbReference type="SMART" id="SM00060">
    <property type="entry name" value="FN3"/>
    <property type="match status" value="1"/>
</dbReference>
<proteinExistence type="predicted"/>
<feature type="domain" description="Fibronectin type-III" evidence="9">
    <location>
        <begin position="969"/>
        <end position="1065"/>
    </location>
</feature>
<name>A0A251X5T9_9GAMM</name>
<dbReference type="Pfam" id="PF00560">
    <property type="entry name" value="LRR_1"/>
    <property type="match status" value="5"/>
</dbReference>
<dbReference type="InterPro" id="IPR041286">
    <property type="entry name" value="MBG_2"/>
</dbReference>
<dbReference type="CDD" id="cd00063">
    <property type="entry name" value="FN3"/>
    <property type="match status" value="1"/>
</dbReference>
<dbReference type="Gene3D" id="2.60.40.10">
    <property type="entry name" value="Immunoglobulins"/>
    <property type="match status" value="2"/>
</dbReference>
<dbReference type="PROSITE" id="PS50853">
    <property type="entry name" value="FN3"/>
    <property type="match status" value="1"/>
</dbReference>
<evidence type="ECO:0000256" key="4">
    <source>
        <dbReference type="ARBA" id="ARBA00022729"/>
    </source>
</evidence>
<reference evidence="10 11" key="1">
    <citation type="submission" date="2016-12" db="EMBL/GenBank/DDBJ databases">
        <title>Thioflexothrix psekupsii D3 genome sequencing and assembly.</title>
        <authorList>
            <person name="Fomenkov A."/>
            <person name="Vincze T."/>
            <person name="Grabovich M."/>
            <person name="Anton B.P."/>
            <person name="Dubinina G."/>
            <person name="Orlova M."/>
            <person name="Belousova E."/>
            <person name="Roberts R.J."/>
        </authorList>
    </citation>
    <scope>NUCLEOTIDE SEQUENCE [LARGE SCALE GENOMIC DNA]</scope>
    <source>
        <strain evidence="10">D3</strain>
    </source>
</reference>
<keyword evidence="7" id="KW-0472">Membrane</keyword>
<feature type="region of interest" description="Disordered" evidence="8">
    <location>
        <begin position="2270"/>
        <end position="2303"/>
    </location>
</feature>
<dbReference type="PROSITE" id="PS51450">
    <property type="entry name" value="LRR"/>
    <property type="match status" value="1"/>
</dbReference>
<dbReference type="FunFam" id="3.80.10.10:FF:000129">
    <property type="entry name" value="Leucine-rich repeat receptor-like kinase"/>
    <property type="match status" value="1"/>
</dbReference>
<keyword evidence="3" id="KW-0812">Transmembrane</keyword>
<dbReference type="InterPro" id="IPR036116">
    <property type="entry name" value="FN3_sf"/>
</dbReference>
<feature type="compositionally biased region" description="Polar residues" evidence="8">
    <location>
        <begin position="2270"/>
        <end position="2284"/>
    </location>
</feature>
<dbReference type="Pfam" id="PF00041">
    <property type="entry name" value="fn3"/>
    <property type="match status" value="1"/>
</dbReference>
<dbReference type="InterPro" id="IPR037160">
    <property type="entry name" value="DNA_Pol_thumb_sf"/>
</dbReference>
<evidence type="ECO:0000256" key="1">
    <source>
        <dbReference type="ARBA" id="ARBA00004370"/>
    </source>
</evidence>
<evidence type="ECO:0000256" key="5">
    <source>
        <dbReference type="ARBA" id="ARBA00022737"/>
    </source>
</evidence>